<keyword evidence="6" id="KW-1185">Reference proteome</keyword>
<dbReference type="OrthoDB" id="2814434at2"/>
<dbReference type="RefSeq" id="WP_105957441.1">
    <property type="nucleotide sequence ID" value="NZ_PVNS01000001.1"/>
</dbReference>
<feature type="domain" description="HTH luxR-type" evidence="4">
    <location>
        <begin position="142"/>
        <end position="207"/>
    </location>
</feature>
<comment type="caution">
    <text evidence="5">The sequence shown here is derived from an EMBL/GenBank/DDBJ whole genome shotgun (WGS) entry which is preliminary data.</text>
</comment>
<gene>
    <name evidence="5" type="ORF">C6I21_00365</name>
</gene>
<dbReference type="InterPro" id="IPR036388">
    <property type="entry name" value="WH-like_DNA-bd_sf"/>
</dbReference>
<dbReference type="InterPro" id="IPR039420">
    <property type="entry name" value="WalR-like"/>
</dbReference>
<dbReference type="AlphaFoldDB" id="A0A2P6MLA9"/>
<dbReference type="PRINTS" id="PR00038">
    <property type="entry name" value="HTHLUXR"/>
</dbReference>
<evidence type="ECO:0000313" key="6">
    <source>
        <dbReference type="Proteomes" id="UP000243650"/>
    </source>
</evidence>
<accession>A0A2P6MLA9</accession>
<dbReference type="GO" id="GO:0003677">
    <property type="term" value="F:DNA binding"/>
    <property type="evidence" value="ECO:0007669"/>
    <property type="project" value="UniProtKB-KW"/>
</dbReference>
<dbReference type="SUPFAM" id="SSF46894">
    <property type="entry name" value="C-terminal effector domain of the bipartite response regulators"/>
    <property type="match status" value="1"/>
</dbReference>
<evidence type="ECO:0000256" key="2">
    <source>
        <dbReference type="ARBA" id="ARBA00023125"/>
    </source>
</evidence>
<dbReference type="Gene3D" id="1.10.10.10">
    <property type="entry name" value="Winged helix-like DNA-binding domain superfamily/Winged helix DNA-binding domain"/>
    <property type="match status" value="1"/>
</dbReference>
<name>A0A2P6MLA9_ALKUR</name>
<proteinExistence type="predicted"/>
<dbReference type="CDD" id="cd06170">
    <property type="entry name" value="LuxR_C_like"/>
    <property type="match status" value="1"/>
</dbReference>
<dbReference type="GO" id="GO:0006355">
    <property type="term" value="P:regulation of DNA-templated transcription"/>
    <property type="evidence" value="ECO:0007669"/>
    <property type="project" value="InterPro"/>
</dbReference>
<evidence type="ECO:0000256" key="3">
    <source>
        <dbReference type="ARBA" id="ARBA00023163"/>
    </source>
</evidence>
<dbReference type="Pfam" id="PF00196">
    <property type="entry name" value="GerE"/>
    <property type="match status" value="1"/>
</dbReference>
<dbReference type="SMART" id="SM00421">
    <property type="entry name" value="HTH_LUXR"/>
    <property type="match status" value="1"/>
</dbReference>
<protein>
    <recommendedName>
        <fullName evidence="4">HTH luxR-type domain-containing protein</fullName>
    </recommendedName>
</protein>
<dbReference type="InterPro" id="IPR000792">
    <property type="entry name" value="Tscrpt_reg_LuxR_C"/>
</dbReference>
<evidence type="ECO:0000256" key="1">
    <source>
        <dbReference type="ARBA" id="ARBA00023015"/>
    </source>
</evidence>
<evidence type="ECO:0000313" key="5">
    <source>
        <dbReference type="EMBL" id="PRO67055.1"/>
    </source>
</evidence>
<sequence length="213" mass="24255">MPPKIYMMTETDTPAAVFPVAPPLQPELITGLEQLPDAPAVLLWQTPKASERVHTIPASLFQKHAIVMLPDHQDIMKHTACLHAPIKGLISWQTFQRWPGHFLAIVQSGYPLLEPEMSFYLARTLYESKRKNSRIVSVQLHPDKAPPDLTYIERLVLEMLVNGASTNDIAHSLYYSVKTVKRYITRLLRKTDSPDRTTMVVRAYREGWVKATV</sequence>
<organism evidence="5 6">
    <name type="scientific">Alkalicoccus urumqiensis</name>
    <name type="common">Bacillus urumqiensis</name>
    <dbReference type="NCBI Taxonomy" id="1548213"/>
    <lineage>
        <taxon>Bacteria</taxon>
        <taxon>Bacillati</taxon>
        <taxon>Bacillota</taxon>
        <taxon>Bacilli</taxon>
        <taxon>Bacillales</taxon>
        <taxon>Bacillaceae</taxon>
        <taxon>Alkalicoccus</taxon>
    </lineage>
</organism>
<reference evidence="5 6" key="1">
    <citation type="submission" date="2018-03" db="EMBL/GenBank/DDBJ databases">
        <title>Bacillus urumqiensis sp. nov., a moderately haloalkaliphilic bacterium isolated from a salt lake.</title>
        <authorList>
            <person name="Zhao B."/>
            <person name="Liao Z."/>
        </authorList>
    </citation>
    <scope>NUCLEOTIDE SEQUENCE [LARGE SCALE GENOMIC DNA]</scope>
    <source>
        <strain evidence="5 6">BZ-SZ-XJ18</strain>
    </source>
</reference>
<dbReference type="Proteomes" id="UP000243650">
    <property type="component" value="Unassembled WGS sequence"/>
</dbReference>
<keyword evidence="2" id="KW-0238">DNA-binding</keyword>
<dbReference type="PROSITE" id="PS50043">
    <property type="entry name" value="HTH_LUXR_2"/>
    <property type="match status" value="1"/>
</dbReference>
<keyword evidence="3" id="KW-0804">Transcription</keyword>
<evidence type="ECO:0000259" key="4">
    <source>
        <dbReference type="PROSITE" id="PS50043"/>
    </source>
</evidence>
<dbReference type="InterPro" id="IPR016032">
    <property type="entry name" value="Sig_transdc_resp-reg_C-effctor"/>
</dbReference>
<dbReference type="PANTHER" id="PTHR43214">
    <property type="entry name" value="TWO-COMPONENT RESPONSE REGULATOR"/>
    <property type="match status" value="1"/>
</dbReference>
<dbReference type="PROSITE" id="PS00622">
    <property type="entry name" value="HTH_LUXR_1"/>
    <property type="match status" value="1"/>
</dbReference>
<keyword evidence="1" id="KW-0805">Transcription regulation</keyword>
<dbReference type="EMBL" id="PVNS01000001">
    <property type="protein sequence ID" value="PRO67055.1"/>
    <property type="molecule type" value="Genomic_DNA"/>
</dbReference>